<keyword evidence="3" id="KW-1185">Reference proteome</keyword>
<proteinExistence type="predicted"/>
<reference evidence="2" key="1">
    <citation type="submission" date="2024-05" db="EMBL/GenBank/DDBJ databases">
        <title>Isolation and characterization of Sporomusa carbonis sp. nov., a carboxydotrophic hydrogenogen in the genus of Sporomusa isolated from a charcoal burning pile.</title>
        <authorList>
            <person name="Boeer T."/>
            <person name="Rosenbaum F."/>
            <person name="Eysell L."/>
            <person name="Mueller V."/>
            <person name="Daniel R."/>
            <person name="Poehlein A."/>
        </authorList>
    </citation>
    <scope>NUCLEOTIDE SEQUENCE [LARGE SCALE GENOMIC DNA]</scope>
    <source>
        <strain evidence="2">DSM 3132</strain>
    </source>
</reference>
<dbReference type="InterPro" id="IPR019301">
    <property type="entry name" value="Flagellar_prot_FlgJ_N"/>
</dbReference>
<evidence type="ECO:0000259" key="1">
    <source>
        <dbReference type="Pfam" id="PF10135"/>
    </source>
</evidence>
<dbReference type="RefSeq" id="WP_245692453.1">
    <property type="nucleotide sequence ID" value="NZ_CP155571.1"/>
</dbReference>
<organism evidence="2 3">
    <name type="scientific">Sporomusa acidovorans (strain ATCC 49682 / DSM 3132 / Mol)</name>
    <dbReference type="NCBI Taxonomy" id="1123286"/>
    <lineage>
        <taxon>Bacteria</taxon>
        <taxon>Bacillati</taxon>
        <taxon>Bacillota</taxon>
        <taxon>Negativicutes</taxon>
        <taxon>Selenomonadales</taxon>
        <taxon>Sporomusaceae</taxon>
        <taxon>Sporomusa</taxon>
    </lineage>
</organism>
<dbReference type="Pfam" id="PF10135">
    <property type="entry name" value="Rod-binding"/>
    <property type="match status" value="1"/>
</dbReference>
<gene>
    <name evidence="2" type="ORF">SPACI_043320</name>
</gene>
<feature type="domain" description="Flagellar protein FlgJ N-terminal" evidence="1">
    <location>
        <begin position="76"/>
        <end position="123"/>
    </location>
</feature>
<dbReference type="EMBL" id="CP155571">
    <property type="protein sequence ID" value="XFO74223.1"/>
    <property type="molecule type" value="Genomic_DNA"/>
</dbReference>
<evidence type="ECO:0000313" key="2">
    <source>
        <dbReference type="EMBL" id="XFO74223.1"/>
    </source>
</evidence>
<evidence type="ECO:0000313" key="3">
    <source>
        <dbReference type="Proteomes" id="UP000216052"/>
    </source>
</evidence>
<accession>A0ABZ3J7X5</accession>
<name>A0ABZ3J7X5_SPOA4</name>
<sequence length="135" mass="14604">MRIDANSFMPTTTVPAGNSEIIAGQGTAFADRLEKAIQNSGRAKTADAAKTSAEDAKLRTACRDMEAVFLNLMLTQMRETVPKGNLLGNSREEQMLTSMLDTELTKNMAQAGGMGLADMLYRQLSKTTIQGQAKK</sequence>
<protein>
    <recommendedName>
        <fullName evidence="1">Flagellar protein FlgJ N-terminal domain-containing protein</fullName>
    </recommendedName>
</protein>
<dbReference type="Proteomes" id="UP000216052">
    <property type="component" value="Chromosome"/>
</dbReference>